<evidence type="ECO:0000259" key="11">
    <source>
        <dbReference type="PROSITE" id="PS51545"/>
    </source>
</evidence>
<feature type="domain" description="PIK helical" evidence="11">
    <location>
        <begin position="2792"/>
        <end position="2970"/>
    </location>
</feature>
<feature type="region of interest" description="Disordered" evidence="9">
    <location>
        <begin position="1380"/>
        <end position="1402"/>
    </location>
</feature>
<feature type="compositionally biased region" description="Gly residues" evidence="9">
    <location>
        <begin position="251"/>
        <end position="261"/>
    </location>
</feature>
<evidence type="ECO:0000256" key="5">
    <source>
        <dbReference type="ARBA" id="ARBA00022741"/>
    </source>
</evidence>
<feature type="compositionally biased region" description="Low complexity" evidence="9">
    <location>
        <begin position="966"/>
        <end position="979"/>
    </location>
</feature>
<dbReference type="GO" id="GO:0005737">
    <property type="term" value="C:cytoplasm"/>
    <property type="evidence" value="ECO:0007669"/>
    <property type="project" value="TreeGrafter"/>
</dbReference>
<dbReference type="EMBL" id="LSYV01000047">
    <property type="protein sequence ID" value="KXZ46150.1"/>
    <property type="molecule type" value="Genomic_DNA"/>
</dbReference>
<evidence type="ECO:0000256" key="7">
    <source>
        <dbReference type="ARBA" id="ARBA00022840"/>
    </source>
</evidence>
<keyword evidence="8" id="KW-0175">Coiled coil</keyword>
<gene>
    <name evidence="12" type="ORF">GPECTOR_46g219</name>
</gene>
<feature type="compositionally biased region" description="Basic and acidic residues" evidence="9">
    <location>
        <begin position="949"/>
        <end position="958"/>
    </location>
</feature>
<dbReference type="InterPro" id="IPR018936">
    <property type="entry name" value="PI3/4_kinase_CS"/>
</dbReference>
<dbReference type="InterPro" id="IPR015433">
    <property type="entry name" value="PI3/4_kinase"/>
</dbReference>
<dbReference type="PROSITE" id="PS00915">
    <property type="entry name" value="PI3_4_KINASE_1"/>
    <property type="match status" value="1"/>
</dbReference>
<dbReference type="PROSITE" id="PS50290">
    <property type="entry name" value="PI3_4_KINASE_3"/>
    <property type="match status" value="1"/>
</dbReference>
<sequence length="3352" mass="348206">MDFAENWCSLLELFVSNSGLKLRLPMVDTVLVKGGRVLGHFYTSKEGYICRFSAHEITARGVYQRLAALHSLDPQLNPFGYMAIAHYTTGISRLLKRSELQELMTTVSGPYEFAEPSPVASQHEQLFCVQSYIVPRTDMRYIASYDIQEGPLCTVLARRFSARYTHAMDDPGSLVAESALSDPDEPASAARPLSAAGRPLATALSDEPLLPTAGSGLSGTASGALSAEELLVESQLVALGLLEPRRLGDGGAGGAAAGGGGGDKEATGTGEDDAGAFDGEANVAAAGDGITSSLPAPRRVKDEVARLLQASSSFVERAHGQRIVGLVAEFISAAGPGPGGSGGGIVLLAVHAVQLDPRASRGRLGTFTERWSDYLEGLAPPPAPQAPGRRNQNPSLLRAGDSSLVMTERNTGMLVRTSPSASAPGGAVGISVGGGGVFSPLRQPQGAAGSVGGAPRVHGGAGSLASSAAAGSLTRIYSASPSAAHHRAMAAAAVGEGRRPGSAPAVVVKVGRHVPNSAHSSANNGHYTLRNAMSAARAGGGGNPTSAPTAPDSYNLWLAREGGPTDSMAAKLALEVEALRERLQRQTDVALRAEAALQNLAASSRRESAELRTQVEELRLEVSRLGEVRRTLTAENERLRTERLGLQSGRSELGSEVERLSKELAGERETLARAVRDATAREEALEAQLRTAREEREEALKQLGGLRRRVEEESEVVEALRGQLYDYKQLVSQLQAQVRRGRNNKPFLQSLQGLPASVPSAVNVGMPPAGGGGGAEAGGAGGAGGSSSGAPRARNTKDGEDSDIDGELAGMGGGGGVETPQGSKAGGGGIGRGPSSHPGSPARRASATGHSLRHAARQPSASASGGPSALDQRLTAPNHRASTSSNLDLRSVSPARSAGGGGSAVPNSARALQLPLSTPPVGSVSLSATSAPDPPVSSLLNDIRRKRLGNADRTDQSRDGPGLGGSAAAATPGAEGATGRQQVPTPAAESGPAQCERGSAAASSSPISRAGVALGTKRPHYDQVVAHDLLLMSWVREPLTPRMLECHMAALQAVAAEEGKLAEIFNFYGQLGQVVWLDHRLTMNEKQFIKLAGETGIPDAAMDEVKEVFRKISDKTEFASDASANHPHPYINFEQFPEAILRLAALRYEWRPPENLDDAEEEIYYASPPFMPPNPRGDDDDEPLRPPEVVFLELVKAYIKHVELIVPEVARQLPQLSAHWADPVTDPDAVEQLFEDIFTGLRSLLRSQNIGLQWREQLSVAVRELLQRLVQDLLRMPAAGGTPAPAPLLAASPAQILLRTLTRSQAFSTAPGLPLLPADAETILSWMTANVLPPGGKLTATSPAVPPAGSRAAVGAAAAGDEKLLLLMAQLARTMLADGPRADPAPVADANGGPSGTPQPSAAAMQRTLLGTLLTWSMALVRGVLSKLLQPATGVDALNPMLLMGKQPAAGGGVPQPSAGVTRAAARLAASAMHGLLQRASAGSDGGAGAGSGGGAPSGAPLTLPTASRSQLMEVISMLLDMSEACVSAALEVGPQVAAADKMLDTAAYILEDCSSLIITAAREAVTTPAPPTGAAPARLSAGSGAASMDVGTVFSRLKAILLAAAVLVGKEPRISTAAGADAAAASWRGIWDWDISRPLTASYVHGSRVPGWGAQRLCCNVAEALTCGLAASYHAGVQAYAQALLLLPLGVSGASPAPAAASSADGIAGNAAVVNEALVLSLAMGRLFVLLGGEEALARSMLPLLNDVLGTPATNPTVVTLQASVVQTLAAMAAASVRRERGVTWAYSQISDVLLRLLLDARQRGSGVAAALAAAAEGPGARALSTGLLALAKGLRDAPSAARRDLQTRLLVQFGELGRRAGGSDGSSGPAVVAEMGALLPALAEACEGLEGAGLDFSSRFSGLDLAASQRNGGAGTGAPRSDQHMVKLLRKFWLYCALFGLCSSRGTPADQLAAAGRIAAVTPLLLLGQGPSNELDMAEQLKAELGDLLRLAGESAAAPARLRASLQNTLGVSPSGTPQPPPDANKTAYLLTVATAELCRVKYAPLTGNAESSPISVVLTYIQSADPLSADAAWYTAVAEKAFAVYLERLKEEAAGTAAGVPPATAVHGTHTDRRRASSYPGGRGPSYAGVSALSGTPGNGGAAPGGVSWVPETVINGPDGDTNGPIAAAVAAAADAAAASSVVERCLEGLAVTLIRNLGGSGGHAEGRAPAATAVADRLLRRLLAGYSPLYWRHACVSALLSELEAEEGLDHPLSEVHGMSNLSTSAVVSDAVAAGGGGAVWRWLRDWVRTAASAAPTRTEALLHQFLGQSSIASYTLGGDSPVGAGSLGASAPGASAPAWASQRAHVAALRRAADLLAICAQARRGAAGGAGAGVAADATMALCRKLFYAGAIAGVQHSGLVPSSGPAALAELTLASLDDGLAAAQHSPRLLEQRYLAAAAFLAREAAEAEGGDGDGRGVGVLASSAAPAVCYRLLQGLCSAPLRRFTPDMMGLAVFAWTWITTAGPAWLLPLVSRAAAAWAVTVDRGLGLFSGPWKHDHHHPGSEAAGADADSADGSAREAELLAALACHQQWVAFLYEIWNSVADRTDAERRALAAVFERLLHQSLVRTEALCSHPAAVGPLFRLLQLALSYCALTGRQRPAGTACPPSHALLYERALRAGLLWFAHPVGFSARISQRQAEEQVAAVGDFAALLGATSSRAMVPGPAEPLYDKERDGPSAIEAAKWESRPTVSCVVWGHGTKELKTSDAAELLQTLCRAEQARLRVWARPLEAVAAAPGGPSMALNDSHIKTAWRVSPQLAVAVLRRSTGSTPAVHAALERLLMDSVADPRVTSLPEAALVLASSPAARSDPRRPLDALAVWAPAGVVEGLQLMCGPAQAHTGIKAYALRCLHAAPPAKVAFFLPQLVQALRTDTDGATARFLLDTAAADDLFAHQLIWALATEEQPPPEAFNPEVKRSGWQPPKPTGLWEPAGKLKERALASMSTKSAAFYTAEASYFDSITSISGILKKLEPDERRAKIRSELLGFAPSRTDLYVPTNPDCRVVAHIPESGTPMQSAAKVPILVAFKVEQQQPQPLPPLQRTLACIFKVGDDVRQDVLALQVISILRDAFTSAGLDLYLRPYGCIPTGYERGVIEVVPHTKSRAALGELSDRGLHDIFVSQFGPPGSSPFEAARRNFITSEAGYAIASFLLQAKDRHNGNLLIDSEGHLVHIDFGFILEISPGGNMGFESAAFKLSHEMTQLLDPGGCRNSGAFRLFEELCVRGYLAARTVAEPIIATVALMERSGLPCFGYGKPLPNLRKRFHLEMSDAAAAAFMRAAIADAYQKWTTGFYDYIQALQNRIPY</sequence>
<dbReference type="GO" id="GO:0005886">
    <property type="term" value="C:plasma membrane"/>
    <property type="evidence" value="ECO:0007669"/>
    <property type="project" value="TreeGrafter"/>
</dbReference>
<keyword evidence="7" id="KW-0067">ATP-binding</keyword>
<dbReference type="FunFam" id="3.30.1010.10:FF:000014">
    <property type="entry name" value="Phosphatidylinositol 4-kinase STT4"/>
    <property type="match status" value="1"/>
</dbReference>
<dbReference type="Gene3D" id="3.30.1010.10">
    <property type="entry name" value="Phosphatidylinositol 3-kinase Catalytic Subunit, Chain A, domain 4"/>
    <property type="match status" value="1"/>
</dbReference>
<dbReference type="EC" id="2.7.1.67" evidence="3"/>
<feature type="region of interest" description="Disordered" evidence="9">
    <location>
        <begin position="765"/>
        <end position="1007"/>
    </location>
</feature>
<dbReference type="GO" id="GO:0005524">
    <property type="term" value="F:ATP binding"/>
    <property type="evidence" value="ECO:0007669"/>
    <property type="project" value="UniProtKB-KW"/>
</dbReference>
<evidence type="ECO:0000313" key="12">
    <source>
        <dbReference type="EMBL" id="KXZ46150.1"/>
    </source>
</evidence>
<feature type="region of interest" description="Disordered" evidence="9">
    <location>
        <begin position="444"/>
        <end position="464"/>
    </location>
</feature>
<dbReference type="FunFam" id="1.10.1070.11:FF:000012">
    <property type="entry name" value="Phosphatidylinositol 4-kinase alpha 1"/>
    <property type="match status" value="1"/>
</dbReference>
<comment type="similarity">
    <text evidence="2">Belongs to the PI3/PI4-kinase family. Type III PI4K subfamily.</text>
</comment>
<feature type="compositionally biased region" description="Gly residues" evidence="9">
    <location>
        <begin position="1484"/>
        <end position="1497"/>
    </location>
</feature>
<feature type="compositionally biased region" description="Low complexity" evidence="9">
    <location>
        <begin position="859"/>
        <end position="869"/>
    </location>
</feature>
<dbReference type="InterPro" id="IPR011009">
    <property type="entry name" value="Kinase-like_dom_sf"/>
</dbReference>
<dbReference type="Gene3D" id="1.25.40.70">
    <property type="entry name" value="Phosphatidylinositol 3-kinase, accessory domain (PIK)"/>
    <property type="match status" value="1"/>
</dbReference>
<dbReference type="PROSITE" id="PS51545">
    <property type="entry name" value="PIK_HELICAL"/>
    <property type="match status" value="1"/>
</dbReference>
<comment type="caution">
    <text evidence="12">The sequence shown here is derived from an EMBL/GenBank/DDBJ whole genome shotgun (WGS) entry which is preliminary data.</text>
</comment>
<dbReference type="GO" id="GO:0004430">
    <property type="term" value="F:1-phosphatidylinositol 4-kinase activity"/>
    <property type="evidence" value="ECO:0007669"/>
    <property type="project" value="UniProtKB-EC"/>
</dbReference>
<feature type="compositionally biased region" description="Gly residues" evidence="9">
    <location>
        <begin position="768"/>
        <end position="787"/>
    </location>
</feature>
<dbReference type="InterPro" id="IPR045495">
    <property type="entry name" value="PI4K_N"/>
</dbReference>
<feature type="domain" description="PI3K/PI4K catalytic" evidence="10">
    <location>
        <begin position="3055"/>
        <end position="3336"/>
    </location>
</feature>
<dbReference type="InterPro" id="IPR016024">
    <property type="entry name" value="ARM-type_fold"/>
</dbReference>
<proteinExistence type="inferred from homology"/>
<dbReference type="Pfam" id="PF19274">
    <property type="entry name" value="PI4K_N"/>
    <property type="match status" value="1"/>
</dbReference>
<evidence type="ECO:0000256" key="2">
    <source>
        <dbReference type="ARBA" id="ARBA00006209"/>
    </source>
</evidence>
<feature type="region of interest" description="Disordered" evidence="9">
    <location>
        <begin position="1481"/>
        <end position="1504"/>
    </location>
</feature>
<evidence type="ECO:0000256" key="1">
    <source>
        <dbReference type="ARBA" id="ARBA00001686"/>
    </source>
</evidence>
<dbReference type="GO" id="GO:0046854">
    <property type="term" value="P:phosphatidylinositol phosphate biosynthetic process"/>
    <property type="evidence" value="ECO:0007669"/>
    <property type="project" value="InterPro"/>
</dbReference>
<dbReference type="SMART" id="SM00146">
    <property type="entry name" value="PI3Kc"/>
    <property type="match status" value="1"/>
</dbReference>
<dbReference type="PANTHER" id="PTHR10048">
    <property type="entry name" value="PHOSPHATIDYLINOSITOL KINASE"/>
    <property type="match status" value="1"/>
</dbReference>
<organism evidence="12 13">
    <name type="scientific">Gonium pectorale</name>
    <name type="common">Green alga</name>
    <dbReference type="NCBI Taxonomy" id="33097"/>
    <lineage>
        <taxon>Eukaryota</taxon>
        <taxon>Viridiplantae</taxon>
        <taxon>Chlorophyta</taxon>
        <taxon>core chlorophytes</taxon>
        <taxon>Chlorophyceae</taxon>
        <taxon>CS clade</taxon>
        <taxon>Chlamydomonadales</taxon>
        <taxon>Volvocaceae</taxon>
        <taxon>Gonium</taxon>
    </lineage>
</organism>
<evidence type="ECO:0000256" key="9">
    <source>
        <dbReference type="SAM" id="MobiDB-lite"/>
    </source>
</evidence>
<keyword evidence="4" id="KW-0808">Transferase</keyword>
<dbReference type="InterPro" id="IPR000403">
    <property type="entry name" value="PI3/4_kinase_cat_dom"/>
</dbReference>
<dbReference type="GO" id="GO:0048015">
    <property type="term" value="P:phosphatidylinositol-mediated signaling"/>
    <property type="evidence" value="ECO:0007669"/>
    <property type="project" value="TreeGrafter"/>
</dbReference>
<dbReference type="InterPro" id="IPR036940">
    <property type="entry name" value="PI3/4_kinase_cat_sf"/>
</dbReference>
<reference evidence="13" key="1">
    <citation type="journal article" date="2016" name="Nat. Commun.">
        <title>The Gonium pectorale genome demonstrates co-option of cell cycle regulation during the evolution of multicellularity.</title>
        <authorList>
            <person name="Hanschen E.R."/>
            <person name="Marriage T.N."/>
            <person name="Ferris P.J."/>
            <person name="Hamaji T."/>
            <person name="Toyoda A."/>
            <person name="Fujiyama A."/>
            <person name="Neme R."/>
            <person name="Noguchi H."/>
            <person name="Minakuchi Y."/>
            <person name="Suzuki M."/>
            <person name="Kawai-Toyooka H."/>
            <person name="Smith D.R."/>
            <person name="Sparks H."/>
            <person name="Anderson J."/>
            <person name="Bakaric R."/>
            <person name="Luria V."/>
            <person name="Karger A."/>
            <person name="Kirschner M.W."/>
            <person name="Durand P.M."/>
            <person name="Michod R.E."/>
            <person name="Nozaki H."/>
            <person name="Olson B.J."/>
        </authorList>
    </citation>
    <scope>NUCLEOTIDE SEQUENCE [LARGE SCALE GENOMIC DNA]</scope>
    <source>
        <strain evidence="13">NIES-2863</strain>
    </source>
</reference>
<evidence type="ECO:0000256" key="4">
    <source>
        <dbReference type="ARBA" id="ARBA00022679"/>
    </source>
</evidence>
<evidence type="ECO:0000256" key="6">
    <source>
        <dbReference type="ARBA" id="ARBA00022777"/>
    </source>
</evidence>
<dbReference type="Pfam" id="PF00613">
    <property type="entry name" value="PI3Ka"/>
    <property type="match status" value="1"/>
</dbReference>
<feature type="region of interest" description="Disordered" evidence="9">
    <location>
        <begin position="376"/>
        <end position="396"/>
    </location>
</feature>
<dbReference type="SUPFAM" id="SSF56112">
    <property type="entry name" value="Protein kinase-like (PK-like)"/>
    <property type="match status" value="1"/>
</dbReference>
<comment type="catalytic activity">
    <reaction evidence="1">
        <text>a 1,2-diacyl-sn-glycero-3-phospho-(1D-myo-inositol) + ATP = a 1,2-diacyl-sn-glycero-3-phospho-(1D-myo-inositol 4-phosphate) + ADP + H(+)</text>
        <dbReference type="Rhea" id="RHEA:19877"/>
        <dbReference type="ChEBI" id="CHEBI:15378"/>
        <dbReference type="ChEBI" id="CHEBI:30616"/>
        <dbReference type="ChEBI" id="CHEBI:57880"/>
        <dbReference type="ChEBI" id="CHEBI:58178"/>
        <dbReference type="ChEBI" id="CHEBI:456216"/>
        <dbReference type="EC" id="2.7.1.67"/>
    </reaction>
</comment>
<dbReference type="STRING" id="33097.A0A150G9X6"/>
<name>A0A150G9X6_GONPE</name>
<dbReference type="Proteomes" id="UP000075714">
    <property type="component" value="Unassembled WGS sequence"/>
</dbReference>
<feature type="coiled-coil region" evidence="8">
    <location>
        <begin position="569"/>
        <end position="737"/>
    </location>
</feature>
<dbReference type="CDD" id="cd05167">
    <property type="entry name" value="PI4Kc_III_alpha"/>
    <property type="match status" value="1"/>
</dbReference>
<protein>
    <recommendedName>
        <fullName evidence="3">1-phosphatidylinositol 4-kinase</fullName>
        <ecNumber evidence="3">2.7.1.67</ecNumber>
    </recommendedName>
</protein>
<evidence type="ECO:0000313" key="13">
    <source>
        <dbReference type="Proteomes" id="UP000075714"/>
    </source>
</evidence>
<dbReference type="Gene3D" id="1.10.1070.11">
    <property type="entry name" value="Phosphatidylinositol 3-/4-kinase, catalytic domain"/>
    <property type="match status" value="1"/>
</dbReference>
<feature type="compositionally biased region" description="Low complexity" evidence="9">
    <location>
        <begin position="833"/>
        <end position="847"/>
    </location>
</feature>
<dbReference type="InterPro" id="IPR042236">
    <property type="entry name" value="PI3K_accessory_sf"/>
</dbReference>
<dbReference type="OrthoDB" id="10264149at2759"/>
<dbReference type="InterPro" id="IPR001263">
    <property type="entry name" value="PI3K_accessory_dom"/>
</dbReference>
<dbReference type="SMART" id="SM00145">
    <property type="entry name" value="PI3Ka"/>
    <property type="match status" value="1"/>
</dbReference>
<evidence type="ECO:0000256" key="8">
    <source>
        <dbReference type="SAM" id="Coils"/>
    </source>
</evidence>
<evidence type="ECO:0000256" key="3">
    <source>
        <dbReference type="ARBA" id="ARBA00012169"/>
    </source>
</evidence>
<feature type="region of interest" description="Disordered" evidence="9">
    <location>
        <begin position="175"/>
        <end position="195"/>
    </location>
</feature>
<evidence type="ECO:0000259" key="10">
    <source>
        <dbReference type="PROSITE" id="PS50290"/>
    </source>
</evidence>
<dbReference type="Pfam" id="PF00454">
    <property type="entry name" value="PI3_PI4_kinase"/>
    <property type="match status" value="1"/>
</dbReference>
<feature type="region of interest" description="Disordered" evidence="9">
    <location>
        <begin position="2103"/>
        <end position="2126"/>
    </location>
</feature>
<keyword evidence="13" id="KW-1185">Reference proteome</keyword>
<dbReference type="SUPFAM" id="SSF48371">
    <property type="entry name" value="ARM repeat"/>
    <property type="match status" value="1"/>
</dbReference>
<dbReference type="PANTHER" id="PTHR10048:SF15">
    <property type="entry name" value="PHOSPHATIDYLINOSITOL 4-KINASE ALPHA"/>
    <property type="match status" value="1"/>
</dbReference>
<keyword evidence="6" id="KW-0418">Kinase</keyword>
<accession>A0A150G9X6</accession>
<keyword evidence="5" id="KW-0547">Nucleotide-binding</keyword>
<feature type="region of interest" description="Disordered" evidence="9">
    <location>
        <begin position="251"/>
        <end position="273"/>
    </location>
</feature>